<dbReference type="InterPro" id="IPR007607">
    <property type="entry name" value="BacA/B"/>
</dbReference>
<name>A0A656D0R4_KRYT1</name>
<keyword evidence="3" id="KW-1185">Reference proteome</keyword>
<feature type="coiled-coil region" evidence="1">
    <location>
        <begin position="53"/>
        <end position="109"/>
    </location>
</feature>
<dbReference type="RefSeq" id="WP_072149538.1">
    <property type="nucleotide sequence ID" value="NZ_CZVU01000001.1"/>
</dbReference>
<evidence type="ECO:0000256" key="1">
    <source>
        <dbReference type="SAM" id="Coils"/>
    </source>
</evidence>
<dbReference type="Proteomes" id="UP000243065">
    <property type="component" value="Unassembled WGS sequence"/>
</dbReference>
<dbReference type="EMBL" id="CZVU01000001">
    <property type="protein sequence ID" value="CUS95974.1"/>
    <property type="molecule type" value="Genomic_DNA"/>
</dbReference>
<gene>
    <name evidence="2" type="ORF">JGI24_00036</name>
</gene>
<dbReference type="Pfam" id="PF04519">
    <property type="entry name" value="Bactofilin"/>
    <property type="match status" value="1"/>
</dbReference>
<dbReference type="OrthoDB" id="9770732at2"/>
<organism evidence="2 3">
    <name type="scientific">Kryptobacter tengchongensis</name>
    <dbReference type="NCBI Taxonomy" id="1643429"/>
    <lineage>
        <taxon>Bacteria</taxon>
        <taxon>Pseudomonadati</taxon>
        <taxon>Candidatus Kryptoniota</taxon>
        <taxon>Candidatus Kryptobacter</taxon>
    </lineage>
</organism>
<keyword evidence="1" id="KW-0175">Coiled coil</keyword>
<reference evidence="2 3" key="1">
    <citation type="submission" date="2015-11" db="EMBL/GenBank/DDBJ databases">
        <authorList>
            <person name="Varghese N."/>
        </authorList>
    </citation>
    <scope>NUCLEOTIDE SEQUENCE [LARGE SCALE GENOMIC DNA]</scope>
    <source>
        <strain evidence="2 3">JGI-24</strain>
    </source>
</reference>
<proteinExistence type="predicted"/>
<accession>A0A656D0R4</accession>
<evidence type="ECO:0000313" key="3">
    <source>
        <dbReference type="Proteomes" id="UP000243065"/>
    </source>
</evidence>
<dbReference type="Gene3D" id="2.40.160.50">
    <property type="entry name" value="membrane protein fhac: a member of the omp85/tpsb transporter family"/>
    <property type="match status" value="1"/>
</dbReference>
<dbReference type="AlphaFoldDB" id="A0A656D0R4"/>
<sequence>MKKIITILSLILLTQCIFPQEPEEKKIETLIDEILKKIENYYSSEEIIPEQQIQKQKEMQRQLERIKKQLELLQKQKEFMDAEKFQEEIQKIQKEAIEIQKKSEELLEILKEKQLFPISPTFRFKGDTEIGENDFIEGDVVVEDGDLIIYGRINGNILVKNGDVIIKNGAEVTGNIYTTNGEIKISEKAEFTGQRYENFSPLAEIDRITSYNRKKHRTEIRYRQFYEEQPGVDNFYFEFERVSGFKIGVMFPRKYTSIIYRPISMYGYGGYATKLHRWIFSFGIDRALIDVSESLSKSFLLIFGGRVFSTIGTKDDWLISPNANTISALIWNNDYRDYFKHEGFDIYFDIYIQNDFLPDVQNFKINYSNANYGSETTKYIRYFKWNEKRPFRDNPAVYEGNLKSLSLSYRTGKFKLVEGFKKSGFGMFINFERELGKFNYNILIVEFRARLNLSNYDNFGLRFRVASSDKVLPKQKSFELGGFGTLYAFPYKSFEGNKMMLANIEYILKNPVDIFDFVNFFIFFDAGYVQTAEGKITSGFKIKNINEIKSDFGFGFGTESMKTRIYFAWRTDAKMPPIIVVRLSNPF</sequence>
<protein>
    <submittedName>
        <fullName evidence="2">Polymer-forming protein</fullName>
    </submittedName>
</protein>
<evidence type="ECO:0000313" key="2">
    <source>
        <dbReference type="EMBL" id="CUS95974.1"/>
    </source>
</evidence>